<feature type="binding site" evidence="11">
    <location>
        <position position="213"/>
    </location>
    <ligand>
        <name>FMN</name>
        <dbReference type="ChEBI" id="CHEBI:58210"/>
    </ligand>
</feature>
<keyword evidence="14" id="KW-1185">Reference proteome</keyword>
<keyword evidence="7 11" id="KW-0521">NADP</keyword>
<feature type="binding site" evidence="11">
    <location>
        <position position="152"/>
    </location>
    <ligand>
        <name>Mg(2+)</name>
        <dbReference type="ChEBI" id="CHEBI:18420"/>
    </ligand>
</feature>
<evidence type="ECO:0000256" key="10">
    <source>
        <dbReference type="ARBA" id="ARBA00025810"/>
    </source>
</evidence>
<dbReference type="GO" id="GO:0016491">
    <property type="term" value="F:oxidoreductase activity"/>
    <property type="evidence" value="ECO:0007669"/>
    <property type="project" value="InterPro"/>
</dbReference>
<organism evidence="13 14">
    <name type="scientific">Propionispora vibrioides</name>
    <dbReference type="NCBI Taxonomy" id="112903"/>
    <lineage>
        <taxon>Bacteria</taxon>
        <taxon>Bacillati</taxon>
        <taxon>Bacillota</taxon>
        <taxon>Negativicutes</taxon>
        <taxon>Selenomonadales</taxon>
        <taxon>Sporomusaceae</taxon>
        <taxon>Propionispora</taxon>
    </lineage>
</organism>
<keyword evidence="9 11" id="KW-0413">Isomerase</keyword>
<dbReference type="AlphaFoldDB" id="A0A1H8SDQ6"/>
<keyword evidence="6 11" id="KW-0460">Magnesium</keyword>
<keyword evidence="8 11" id="KW-0414">Isoprene biosynthesis</keyword>
<evidence type="ECO:0000256" key="11">
    <source>
        <dbReference type="HAMAP-Rule" id="MF_00354"/>
    </source>
</evidence>
<protein>
    <recommendedName>
        <fullName evidence="11">Isopentenyl-diphosphate delta-isomerase</fullName>
        <shortName evidence="11">IPP isomerase</shortName>
        <ecNumber evidence="11">5.3.3.2</ecNumber>
    </recommendedName>
    <alternativeName>
        <fullName evidence="11">Isopentenyl diphosphate:dimethylallyl diphosphate isomerase</fullName>
    </alternativeName>
    <alternativeName>
        <fullName evidence="11">Isopentenyl pyrophosphate isomerase</fullName>
    </alternativeName>
    <alternativeName>
        <fullName evidence="11">Type 2 isopentenyl diphosphate isomerase</fullName>
        <shortName evidence="11">IDI-2</shortName>
    </alternativeName>
</protein>
<dbReference type="GO" id="GO:0070402">
    <property type="term" value="F:NADPH binding"/>
    <property type="evidence" value="ECO:0007669"/>
    <property type="project" value="UniProtKB-UniRule"/>
</dbReference>
<accession>A0A1H8SDQ6</accession>
<dbReference type="EMBL" id="FODY01000005">
    <property type="protein sequence ID" value="SEO76484.1"/>
    <property type="molecule type" value="Genomic_DNA"/>
</dbReference>
<dbReference type="CDD" id="cd02811">
    <property type="entry name" value="IDI-2_FMN"/>
    <property type="match status" value="1"/>
</dbReference>
<comment type="function">
    <text evidence="11">Involved in the biosynthesis of isoprenoids. Catalyzes the 1,3-allylic rearrangement of the homoallylic substrate isopentenyl (IPP) to its allylic isomer, dimethylallyl diphosphate (DMAPP).</text>
</comment>
<dbReference type="InterPro" id="IPR011179">
    <property type="entry name" value="IPdP_isomerase"/>
</dbReference>
<dbReference type="GO" id="GO:0008299">
    <property type="term" value="P:isoprenoid biosynthetic process"/>
    <property type="evidence" value="ECO:0007669"/>
    <property type="project" value="UniProtKB-UniRule"/>
</dbReference>
<feature type="binding site" evidence="11">
    <location>
        <position position="151"/>
    </location>
    <ligand>
        <name>substrate</name>
    </ligand>
</feature>
<evidence type="ECO:0000313" key="13">
    <source>
        <dbReference type="EMBL" id="SEO76484.1"/>
    </source>
</evidence>
<dbReference type="SUPFAM" id="SSF51395">
    <property type="entry name" value="FMN-linked oxidoreductases"/>
    <property type="match status" value="1"/>
</dbReference>
<dbReference type="Pfam" id="PF01070">
    <property type="entry name" value="FMN_dh"/>
    <property type="match status" value="1"/>
</dbReference>
<evidence type="ECO:0000256" key="1">
    <source>
        <dbReference type="ARBA" id="ARBA00001917"/>
    </source>
</evidence>
<feature type="binding site" evidence="11">
    <location>
        <begin position="280"/>
        <end position="281"/>
    </location>
    <ligand>
        <name>FMN</name>
        <dbReference type="ChEBI" id="CHEBI:58210"/>
    </ligand>
</feature>
<evidence type="ECO:0000259" key="12">
    <source>
        <dbReference type="Pfam" id="PF01070"/>
    </source>
</evidence>
<dbReference type="EC" id="5.3.3.2" evidence="11"/>
<feature type="binding site" evidence="11">
    <location>
        <position position="121"/>
    </location>
    <ligand>
        <name>FMN</name>
        <dbReference type="ChEBI" id="CHEBI:58210"/>
    </ligand>
</feature>
<dbReference type="GO" id="GO:0000287">
    <property type="term" value="F:magnesium ion binding"/>
    <property type="evidence" value="ECO:0007669"/>
    <property type="project" value="UniProtKB-UniRule"/>
</dbReference>
<feature type="domain" description="FMN-dependent dehydrogenase" evidence="12">
    <location>
        <begin position="166"/>
        <end position="324"/>
    </location>
</feature>
<evidence type="ECO:0000313" key="14">
    <source>
        <dbReference type="Proteomes" id="UP000198847"/>
    </source>
</evidence>
<evidence type="ECO:0000256" key="4">
    <source>
        <dbReference type="ARBA" id="ARBA00022643"/>
    </source>
</evidence>
<dbReference type="HAMAP" id="MF_00354">
    <property type="entry name" value="Idi_2"/>
    <property type="match status" value="1"/>
</dbReference>
<comment type="cofactor">
    <cofactor evidence="11">
        <name>NADPH</name>
        <dbReference type="ChEBI" id="CHEBI:57783"/>
    </cofactor>
</comment>
<evidence type="ECO:0000256" key="5">
    <source>
        <dbReference type="ARBA" id="ARBA00022723"/>
    </source>
</evidence>
<proteinExistence type="inferred from homology"/>
<dbReference type="InterPro" id="IPR013785">
    <property type="entry name" value="Aldolase_TIM"/>
</dbReference>
<evidence type="ECO:0000256" key="6">
    <source>
        <dbReference type="ARBA" id="ARBA00022842"/>
    </source>
</evidence>
<comment type="subcellular location">
    <subcellularLocation>
        <location evidence="11">Cytoplasm</location>
    </subcellularLocation>
</comment>
<dbReference type="GO" id="GO:0004452">
    <property type="term" value="F:isopentenyl-diphosphate delta-isomerase activity"/>
    <property type="evidence" value="ECO:0007669"/>
    <property type="project" value="UniProtKB-UniRule"/>
</dbReference>
<evidence type="ECO:0000256" key="8">
    <source>
        <dbReference type="ARBA" id="ARBA00023229"/>
    </source>
</evidence>
<feature type="binding site" evidence="11">
    <location>
        <position position="92"/>
    </location>
    <ligand>
        <name>FMN</name>
        <dbReference type="ChEBI" id="CHEBI:58210"/>
    </ligand>
</feature>
<comment type="catalytic activity">
    <reaction evidence="11">
        <text>isopentenyl diphosphate = dimethylallyl diphosphate</text>
        <dbReference type="Rhea" id="RHEA:23284"/>
        <dbReference type="ChEBI" id="CHEBI:57623"/>
        <dbReference type="ChEBI" id="CHEBI:128769"/>
        <dbReference type="EC" id="5.3.3.2"/>
    </reaction>
</comment>
<feature type="binding site" evidence="11">
    <location>
        <begin position="62"/>
        <end position="64"/>
    </location>
    <ligand>
        <name>FMN</name>
        <dbReference type="ChEBI" id="CHEBI:58210"/>
    </ligand>
</feature>
<dbReference type="Gene3D" id="3.20.20.70">
    <property type="entry name" value="Aldolase class I"/>
    <property type="match status" value="1"/>
</dbReference>
<dbReference type="GO" id="GO:0010181">
    <property type="term" value="F:FMN binding"/>
    <property type="evidence" value="ECO:0007669"/>
    <property type="project" value="UniProtKB-UniRule"/>
</dbReference>
<gene>
    <name evidence="11" type="primary">fni</name>
    <name evidence="13" type="ORF">SAMN04490178_1052</name>
</gene>
<comment type="caution">
    <text evidence="11">Lacks conserved residue(s) required for the propagation of feature annotation.</text>
</comment>
<comment type="subunit">
    <text evidence="10 11">Homooctamer. Dimer of tetramers.</text>
</comment>
<feature type="binding site" evidence="11">
    <location>
        <begin position="259"/>
        <end position="261"/>
    </location>
    <ligand>
        <name>FMN</name>
        <dbReference type="ChEBI" id="CHEBI:58210"/>
    </ligand>
</feature>
<dbReference type="OrthoDB" id="9795032at2"/>
<reference evidence="13 14" key="1">
    <citation type="submission" date="2016-10" db="EMBL/GenBank/DDBJ databases">
        <authorList>
            <person name="de Groot N.N."/>
        </authorList>
    </citation>
    <scope>NUCLEOTIDE SEQUENCE [LARGE SCALE GENOMIC DNA]</scope>
    <source>
        <strain evidence="13 14">DSM 13305</strain>
    </source>
</reference>
<comment type="similarity">
    <text evidence="11">Belongs to the IPP isomerase type 2 family.</text>
</comment>
<dbReference type="Proteomes" id="UP000198847">
    <property type="component" value="Unassembled WGS sequence"/>
</dbReference>
<dbReference type="PIRSF" id="PIRSF003314">
    <property type="entry name" value="IPP_isomerase"/>
    <property type="match status" value="1"/>
</dbReference>
<dbReference type="PANTHER" id="PTHR43665">
    <property type="entry name" value="ISOPENTENYL-DIPHOSPHATE DELTA-ISOMERASE"/>
    <property type="match status" value="1"/>
</dbReference>
<feature type="binding site" evidence="11">
    <location>
        <position position="183"/>
    </location>
    <ligand>
        <name>FMN</name>
        <dbReference type="ChEBI" id="CHEBI:58210"/>
    </ligand>
</feature>
<name>A0A1H8SDQ6_9FIRM</name>
<keyword evidence="4 11" id="KW-0288">FMN</keyword>
<keyword evidence="2 11" id="KW-0963">Cytoplasm</keyword>
<comment type="cofactor">
    <cofactor evidence="11">
        <name>Mg(2+)</name>
        <dbReference type="ChEBI" id="CHEBI:18420"/>
    </cofactor>
</comment>
<dbReference type="RefSeq" id="WP_091744675.1">
    <property type="nucleotide sequence ID" value="NZ_FODY01000005.1"/>
</dbReference>
<dbReference type="InterPro" id="IPR000262">
    <property type="entry name" value="FMN-dep_DH"/>
</dbReference>
<dbReference type="PANTHER" id="PTHR43665:SF1">
    <property type="entry name" value="ISOPENTENYL-DIPHOSPHATE DELTA-ISOMERASE"/>
    <property type="match status" value="1"/>
</dbReference>
<sequence>MRQSRKLDHIHYALTLGDGPSASRFADISLIHNCLPDLSWQQIDLSTTVCGLELVHPVFINAITGGAKDVMKTNAMLAELAQQSRIAMAVGSQFAALEDPAVLDSYRIVRQYNPDGILFANLGAHVTPEQAKQAVAMIEADALQIHINTAQEILMAEGDRDFRGYLHNVAAIVDAVEVPVIVKEVGCGIAREQARLLVAAGVRAIDVGGAGGTNFQAIEAARSQRKLEEELYWGIPTAISALEVASVLPASTDLIVSGGVRSGLDVVKAMTIGAAAVGIATPLIKKLYKGGVAAAVLWLEELLQSVRQYMLLCGAQNRCELRQTPLIISGYSREWLQARGIDTAAYAQREKHG</sequence>
<dbReference type="NCBIfam" id="TIGR02151">
    <property type="entry name" value="IPP_isom_2"/>
    <property type="match status" value="1"/>
</dbReference>
<evidence type="ECO:0000256" key="7">
    <source>
        <dbReference type="ARBA" id="ARBA00022857"/>
    </source>
</evidence>
<evidence type="ECO:0000256" key="2">
    <source>
        <dbReference type="ARBA" id="ARBA00022490"/>
    </source>
</evidence>
<evidence type="ECO:0000256" key="3">
    <source>
        <dbReference type="ARBA" id="ARBA00022630"/>
    </source>
</evidence>
<dbReference type="STRING" id="112903.SAMN04490178_1052"/>
<feature type="binding site" evidence="11">
    <location>
        <begin position="5"/>
        <end position="6"/>
    </location>
    <ligand>
        <name>substrate</name>
    </ligand>
</feature>
<dbReference type="GO" id="GO:0005737">
    <property type="term" value="C:cytoplasm"/>
    <property type="evidence" value="ECO:0007669"/>
    <property type="project" value="UniProtKB-SubCell"/>
</dbReference>
<keyword evidence="3 11" id="KW-0285">Flavoprotein</keyword>
<evidence type="ECO:0000256" key="9">
    <source>
        <dbReference type="ARBA" id="ARBA00023235"/>
    </source>
</evidence>
<comment type="cofactor">
    <cofactor evidence="1 11">
        <name>FMN</name>
        <dbReference type="ChEBI" id="CHEBI:58210"/>
    </cofactor>
</comment>
<keyword evidence="5 11" id="KW-0479">Metal-binding</keyword>